<comment type="caution">
    <text evidence="2">The sequence shown here is derived from an EMBL/GenBank/DDBJ whole genome shotgun (WGS) entry which is preliminary data.</text>
</comment>
<accession>A0A9N9VHK8</accession>
<protein>
    <recommendedName>
        <fullName evidence="1">Heterokaryon incompatibility domain-containing protein</fullName>
    </recommendedName>
</protein>
<proteinExistence type="predicted"/>
<dbReference type="InterPro" id="IPR010730">
    <property type="entry name" value="HET"/>
</dbReference>
<dbReference type="EMBL" id="CABFNQ020000690">
    <property type="protein sequence ID" value="CAH0023286.1"/>
    <property type="molecule type" value="Genomic_DNA"/>
</dbReference>
<reference evidence="2" key="1">
    <citation type="submission" date="2021-10" db="EMBL/GenBank/DDBJ databases">
        <authorList>
            <person name="Piombo E."/>
        </authorList>
    </citation>
    <scope>NUCLEOTIDE SEQUENCE</scope>
</reference>
<gene>
    <name evidence="2" type="ORF">CRHIZ90672A_00007740</name>
</gene>
<name>A0A9N9VHK8_9HYPO</name>
<dbReference type="PANTHER" id="PTHR33112:SF16">
    <property type="entry name" value="HETEROKARYON INCOMPATIBILITY DOMAIN-CONTAINING PROTEIN"/>
    <property type="match status" value="1"/>
</dbReference>
<evidence type="ECO:0000313" key="3">
    <source>
        <dbReference type="Proteomes" id="UP000696573"/>
    </source>
</evidence>
<dbReference type="PANTHER" id="PTHR33112">
    <property type="entry name" value="DOMAIN PROTEIN, PUTATIVE-RELATED"/>
    <property type="match status" value="1"/>
</dbReference>
<evidence type="ECO:0000313" key="2">
    <source>
        <dbReference type="EMBL" id="CAH0023286.1"/>
    </source>
</evidence>
<dbReference type="OrthoDB" id="5362512at2759"/>
<dbReference type="Pfam" id="PF06985">
    <property type="entry name" value="HET"/>
    <property type="match status" value="1"/>
</dbReference>
<feature type="domain" description="Heterokaryon incompatibility" evidence="1">
    <location>
        <begin position="199"/>
        <end position="348"/>
    </location>
</feature>
<dbReference type="AlphaFoldDB" id="A0A9N9VHK8"/>
<organism evidence="2 3">
    <name type="scientific">Clonostachys rhizophaga</name>
    <dbReference type="NCBI Taxonomy" id="160324"/>
    <lineage>
        <taxon>Eukaryota</taxon>
        <taxon>Fungi</taxon>
        <taxon>Dikarya</taxon>
        <taxon>Ascomycota</taxon>
        <taxon>Pezizomycotina</taxon>
        <taxon>Sordariomycetes</taxon>
        <taxon>Hypocreomycetidae</taxon>
        <taxon>Hypocreales</taxon>
        <taxon>Bionectriaceae</taxon>
        <taxon>Clonostachys</taxon>
    </lineage>
</organism>
<keyword evidence="3" id="KW-1185">Reference proteome</keyword>
<evidence type="ECO:0000259" key="1">
    <source>
        <dbReference type="Pfam" id="PF06985"/>
    </source>
</evidence>
<dbReference type="Proteomes" id="UP000696573">
    <property type="component" value="Unassembled WGS sequence"/>
</dbReference>
<sequence>MSESTVLHRDSPSYLCKRCIAFFTTPKTLSKNDDDLNLHSSSIVEVLEAEQLGCAFCTHIVQQLEDADDDFDFRLAFTIRERPSNQEKPVWALSANLANTELGKPINYALVPIEQVWWSLRFEGQGIGSNNKYGIGPSTYITLSRNIVQKWHMDCLQGHQTCQINHETRGWVPTRFIEINEASFRVITNQDHHSDVVTYVALSHCWGESEVIKLTTATANSLSTGAPISKLPRTFRDAIEVCRWLNYLYIWIDALCIIQDSDEDWKTEAHTMAEVYGRATLTIVAAHGKDATEGLFAVRRPEAIKAPIIECSWGANKSTQRYCLVDERLWMNHVDLCHLFKRAWTVQERFLSSRALYFAQHQVFYRCATHDVCESFPAGNTPAQLVDETSLPSPRSAMESRDIWARAASIYSSAALTKDTDKVIAIAGLAASLSVRMQDEYLAGLWRSNLVHELLWRSSGDDGAQSRPNPCRAPSWSWMAVKGVGVQINANVCSARCKHLVEIIFASVDLVDPTCPTGDIHGNSGILQLRGCLKPAAWSPIHKYADADWRKYQVTFPGQEQAEVGDGFKSTVTRPDYIDPSLMDLEIYLLPIVSIPNQHRTECLLLAPVFMETQSYQRIGLCAVSHVGGMNRNLFKERRYDAATRVSIGWGRAVIGNDGWENLPISDICIL</sequence>